<dbReference type="Gene3D" id="3.40.50.10420">
    <property type="entry name" value="NagB/RpiA/CoA transferase-like"/>
    <property type="match status" value="1"/>
</dbReference>
<dbReference type="PANTHER" id="PTHR43682">
    <property type="entry name" value="LACTATE UTILIZATION PROTEIN C"/>
    <property type="match status" value="1"/>
</dbReference>
<keyword evidence="3" id="KW-1185">Reference proteome</keyword>
<dbReference type="InterPro" id="IPR037171">
    <property type="entry name" value="NagB/RpiA_transferase-like"/>
</dbReference>
<organism evidence="2 3">
    <name type="scientific">Fodinibacter luteus</name>
    <dbReference type="NCBI Taxonomy" id="552064"/>
    <lineage>
        <taxon>Bacteria</taxon>
        <taxon>Bacillati</taxon>
        <taxon>Actinomycetota</taxon>
        <taxon>Actinomycetes</taxon>
        <taxon>Micrococcales</taxon>
        <taxon>Intrasporangiaceae</taxon>
        <taxon>Fodinibacter (ex Wang et al. 2009)</taxon>
    </lineage>
</organism>
<sequence length="218" mass="22928">MSAREEILARVRGATTDVTTTPGDRARVAVVEETSPGIVETLELFAENVADYRAQVVRVAPDGVGGAVAQALREHGCRTVVVPAGLDPSWVHPASGAVRVLSEAEAPTHRELDAVDAVLTACAVGVATTGTIVLDHRSDQGRRELTLVPDTHVCVIRADQVVHDVPESVARLRPGPDGARPLTWVSGPSATSDIELERVEGVHGPRTLVVVLVQDADG</sequence>
<gene>
    <name evidence="2" type="ORF">GCM10023168_05730</name>
</gene>
<protein>
    <submittedName>
        <fullName evidence="2">LUD domain-containing protein</fullName>
    </submittedName>
</protein>
<dbReference type="SUPFAM" id="SSF100950">
    <property type="entry name" value="NagB/RpiA/CoA transferase-like"/>
    <property type="match status" value="1"/>
</dbReference>
<name>A0ABP8K139_9MICO</name>
<evidence type="ECO:0000259" key="1">
    <source>
        <dbReference type="Pfam" id="PF02589"/>
    </source>
</evidence>
<evidence type="ECO:0000313" key="2">
    <source>
        <dbReference type="EMBL" id="GAA4399019.1"/>
    </source>
</evidence>
<dbReference type="InterPro" id="IPR003741">
    <property type="entry name" value="LUD_dom"/>
</dbReference>
<dbReference type="Pfam" id="PF02589">
    <property type="entry name" value="LUD_dom"/>
    <property type="match status" value="1"/>
</dbReference>
<dbReference type="InterPro" id="IPR024185">
    <property type="entry name" value="FTHF_cligase-like_sf"/>
</dbReference>
<accession>A0ABP8K139</accession>
<dbReference type="PANTHER" id="PTHR43682:SF1">
    <property type="entry name" value="LACTATE UTILIZATION PROTEIN C"/>
    <property type="match status" value="1"/>
</dbReference>
<feature type="domain" description="LUD" evidence="1">
    <location>
        <begin position="101"/>
        <end position="213"/>
    </location>
</feature>
<dbReference type="RefSeq" id="WP_345202044.1">
    <property type="nucleotide sequence ID" value="NZ_BAABGM010000003.1"/>
</dbReference>
<comment type="caution">
    <text evidence="2">The sequence shown here is derived from an EMBL/GenBank/DDBJ whole genome shotgun (WGS) entry which is preliminary data.</text>
</comment>
<evidence type="ECO:0000313" key="3">
    <source>
        <dbReference type="Proteomes" id="UP001500945"/>
    </source>
</evidence>
<dbReference type="EMBL" id="BAABGM010000003">
    <property type="protein sequence ID" value="GAA4399019.1"/>
    <property type="molecule type" value="Genomic_DNA"/>
</dbReference>
<dbReference type="Proteomes" id="UP001500945">
    <property type="component" value="Unassembled WGS sequence"/>
</dbReference>
<proteinExistence type="predicted"/>
<reference evidence="3" key="1">
    <citation type="journal article" date="2019" name="Int. J. Syst. Evol. Microbiol.">
        <title>The Global Catalogue of Microorganisms (GCM) 10K type strain sequencing project: providing services to taxonomists for standard genome sequencing and annotation.</title>
        <authorList>
            <consortium name="The Broad Institute Genomics Platform"/>
            <consortium name="The Broad Institute Genome Sequencing Center for Infectious Disease"/>
            <person name="Wu L."/>
            <person name="Ma J."/>
        </authorList>
    </citation>
    <scope>NUCLEOTIDE SEQUENCE [LARGE SCALE GENOMIC DNA]</scope>
    <source>
        <strain evidence="3">JCM 17809</strain>
    </source>
</reference>